<dbReference type="RefSeq" id="WP_069671188.1">
    <property type="nucleotide sequence ID" value="NZ_MCBT01000033.1"/>
</dbReference>
<dbReference type="AlphaFoldDB" id="A0A1E5ITB0"/>
<reference evidence="4" key="1">
    <citation type="submission" date="2016-07" db="EMBL/GenBank/DDBJ databases">
        <title>Whole-genome of two Shewanella species isolated from a digestive organ of sea cucumber Apostichopus japonicus Selenka 1867.</title>
        <authorList>
            <person name="Hong H.-H."/>
            <person name="Choi H."/>
            <person name="Cheon S."/>
            <person name="Oh J.-S."/>
            <person name="Lee H.-G."/>
            <person name="Park C."/>
        </authorList>
    </citation>
    <scope>NUCLEOTIDE SEQUENCE [LARGE SCALE GENOMIC DNA]</scope>
    <source>
        <strain evidence="4">CSB03KR</strain>
    </source>
</reference>
<proteinExistence type="predicted"/>
<protein>
    <submittedName>
        <fullName evidence="4">GCN5 family acetyltransferase</fullName>
    </submittedName>
</protein>
<evidence type="ECO:0000256" key="1">
    <source>
        <dbReference type="ARBA" id="ARBA00022679"/>
    </source>
</evidence>
<dbReference type="InterPro" id="IPR000182">
    <property type="entry name" value="GNAT_dom"/>
</dbReference>
<dbReference type="PROSITE" id="PS51186">
    <property type="entry name" value="GNAT"/>
    <property type="match status" value="1"/>
</dbReference>
<evidence type="ECO:0000259" key="3">
    <source>
        <dbReference type="PROSITE" id="PS51186"/>
    </source>
</evidence>
<dbReference type="Gene3D" id="3.40.630.30">
    <property type="match status" value="1"/>
</dbReference>
<dbReference type="InterPro" id="IPR016181">
    <property type="entry name" value="Acyl_CoA_acyltransferase"/>
</dbReference>
<dbReference type="GO" id="GO:0016747">
    <property type="term" value="F:acyltransferase activity, transferring groups other than amino-acyl groups"/>
    <property type="evidence" value="ECO:0007669"/>
    <property type="project" value="InterPro"/>
</dbReference>
<dbReference type="Pfam" id="PF00583">
    <property type="entry name" value="Acetyltransf_1"/>
    <property type="match status" value="1"/>
</dbReference>
<dbReference type="EMBL" id="MCBT01000033">
    <property type="protein sequence ID" value="OEG73819.1"/>
    <property type="molecule type" value="Genomic_DNA"/>
</dbReference>
<dbReference type="STRING" id="23.BEL05_15320"/>
<dbReference type="Proteomes" id="UP000095230">
    <property type="component" value="Unassembled WGS sequence"/>
</dbReference>
<keyword evidence="2" id="KW-0012">Acyltransferase</keyword>
<sequence>MKFILDDLTGDAIVQLLQQHLEEMYSTSPSESVHALDLSALKQPCIRFWSLWDNEQLAGCGALKRLSHNHFEIKSMRIAQSYRQQGLGAKILYHLVADASQQGGKQISLETGTMAFFAPARNLYSKSGFHICPPFADYQPDPNSIFMTKQL</sequence>
<gene>
    <name evidence="4" type="ORF">BEL05_15320</name>
</gene>
<feature type="domain" description="N-acetyltransferase" evidence="3">
    <location>
        <begin position="3"/>
        <end position="151"/>
    </location>
</feature>
<dbReference type="PANTHER" id="PTHR43877:SF5">
    <property type="entry name" value="BLL8307 PROTEIN"/>
    <property type="match status" value="1"/>
</dbReference>
<accession>A0A1E5ITB0</accession>
<dbReference type="SUPFAM" id="SSF55729">
    <property type="entry name" value="Acyl-CoA N-acyltransferases (Nat)"/>
    <property type="match status" value="1"/>
</dbReference>
<evidence type="ECO:0000313" key="4">
    <source>
        <dbReference type="EMBL" id="OEG73819.1"/>
    </source>
</evidence>
<dbReference type="CDD" id="cd04301">
    <property type="entry name" value="NAT_SF"/>
    <property type="match status" value="1"/>
</dbReference>
<name>A0A1E5ITB0_SHECO</name>
<dbReference type="PANTHER" id="PTHR43877">
    <property type="entry name" value="AMINOALKYLPHOSPHONATE N-ACETYLTRANSFERASE-RELATED-RELATED"/>
    <property type="match status" value="1"/>
</dbReference>
<organism evidence="4">
    <name type="scientific">Shewanella colwelliana</name>
    <name type="common">Alteromonas colwelliana</name>
    <dbReference type="NCBI Taxonomy" id="23"/>
    <lineage>
        <taxon>Bacteria</taxon>
        <taxon>Pseudomonadati</taxon>
        <taxon>Pseudomonadota</taxon>
        <taxon>Gammaproteobacteria</taxon>
        <taxon>Alteromonadales</taxon>
        <taxon>Shewanellaceae</taxon>
        <taxon>Shewanella</taxon>
    </lineage>
</organism>
<comment type="caution">
    <text evidence="4">The sequence shown here is derived from an EMBL/GenBank/DDBJ whole genome shotgun (WGS) entry which is preliminary data.</text>
</comment>
<dbReference type="InterPro" id="IPR050832">
    <property type="entry name" value="Bact_Acetyltransf"/>
</dbReference>
<keyword evidence="1 4" id="KW-0808">Transferase</keyword>
<evidence type="ECO:0000256" key="2">
    <source>
        <dbReference type="ARBA" id="ARBA00023315"/>
    </source>
</evidence>